<dbReference type="InterPro" id="IPR015422">
    <property type="entry name" value="PyrdxlP-dep_Trfase_small"/>
</dbReference>
<dbReference type="Gene3D" id="3.40.640.10">
    <property type="entry name" value="Type I PLP-dependent aspartate aminotransferase-like (Major domain)"/>
    <property type="match status" value="1"/>
</dbReference>
<dbReference type="PIRSF" id="PIRSF005572">
    <property type="entry name" value="NifS"/>
    <property type="match status" value="1"/>
</dbReference>
<keyword evidence="5" id="KW-0663">Pyridoxal phosphate</keyword>
<comment type="catalytic activity">
    <reaction evidence="8">
        <text>(sulfur carrier)-H + L-cysteine = (sulfur carrier)-SH + L-alanine</text>
        <dbReference type="Rhea" id="RHEA:43892"/>
        <dbReference type="Rhea" id="RHEA-COMP:14737"/>
        <dbReference type="Rhea" id="RHEA-COMP:14739"/>
        <dbReference type="ChEBI" id="CHEBI:29917"/>
        <dbReference type="ChEBI" id="CHEBI:35235"/>
        <dbReference type="ChEBI" id="CHEBI:57972"/>
        <dbReference type="ChEBI" id="CHEBI:64428"/>
        <dbReference type="EC" id="2.8.1.7"/>
    </reaction>
</comment>
<proteinExistence type="inferred from homology"/>
<comment type="caution">
    <text evidence="10">The sequence shown here is derived from an EMBL/GenBank/DDBJ whole genome shotgun (WGS) entry which is preliminary data.</text>
</comment>
<evidence type="ECO:0000256" key="7">
    <source>
        <dbReference type="ARBA" id="ARBA00023014"/>
    </source>
</evidence>
<evidence type="ECO:0000256" key="4">
    <source>
        <dbReference type="ARBA" id="ARBA00022723"/>
    </source>
</evidence>
<sequence>MPVYLDHAATTPISASALAALTSELSRSGNPSSLHGSGRRARMVVEESREALAAAAGCHPSEIIFTSGGTEADNLAVKGLYWSRREADPARTRILCSPIEHHAVLDTVQWLEKHEGATVVWLPVDADGVVSAEAIRAELAAHADTTALLTVMWANNEVGTVQDISALTALAHEYGVPVHTDAVQAFGALPVDFRAAGVDTMAISGHKIGGPVGIGALVVGRAVKLTPVMHGGGQERDIRSGTLDTPGIAAFAAAAREATENLPAESARLRELRDTLIAGVERLIPDAVLRGVREESVPGHSVQDGTARRLPGNAHFTFPGCEGDSLLFLLDLAGVESSTGSACTAGVPRPSHVLLAMGLTETEARGAQRFSLGHTTTAADVDTLLRELPEAYERAKKAGMASHVSSIQTAGTGFTS</sequence>
<keyword evidence="3" id="KW-0808">Transferase</keyword>
<evidence type="ECO:0000256" key="8">
    <source>
        <dbReference type="ARBA" id="ARBA00050776"/>
    </source>
</evidence>
<evidence type="ECO:0000259" key="9">
    <source>
        <dbReference type="Pfam" id="PF00266"/>
    </source>
</evidence>
<comment type="similarity">
    <text evidence="2">Belongs to the class-V pyridoxal-phosphate-dependent aminotransferase family. NifS/IscS subfamily.</text>
</comment>
<dbReference type="RefSeq" id="WP_227892130.1">
    <property type="nucleotide sequence ID" value="NZ_JAJFZQ010000009.1"/>
</dbReference>
<evidence type="ECO:0000256" key="2">
    <source>
        <dbReference type="ARBA" id="ARBA00006490"/>
    </source>
</evidence>
<gene>
    <name evidence="10" type="ORF">LJ752_14230</name>
</gene>
<accession>A0ABS8GKI4</accession>
<evidence type="ECO:0000313" key="10">
    <source>
        <dbReference type="EMBL" id="MCC3267196.1"/>
    </source>
</evidence>
<dbReference type="Gene3D" id="3.90.1150.10">
    <property type="entry name" value="Aspartate Aminotransferase, domain 1"/>
    <property type="match status" value="1"/>
</dbReference>
<keyword evidence="6" id="KW-0408">Iron</keyword>
<evidence type="ECO:0000256" key="3">
    <source>
        <dbReference type="ARBA" id="ARBA00022679"/>
    </source>
</evidence>
<reference evidence="10" key="1">
    <citation type="submission" date="2021-10" db="EMBL/GenBank/DDBJ databases">
        <title>Novel species in genus Arthrobacter.</title>
        <authorList>
            <person name="Liu Y."/>
        </authorList>
    </citation>
    <scope>NUCLEOTIDE SEQUENCE</scope>
    <source>
        <strain evidence="10">Zg-Y786</strain>
    </source>
</reference>
<dbReference type="Pfam" id="PF00266">
    <property type="entry name" value="Aminotran_5"/>
    <property type="match status" value="1"/>
</dbReference>
<keyword evidence="4" id="KW-0479">Metal-binding</keyword>
<evidence type="ECO:0000256" key="5">
    <source>
        <dbReference type="ARBA" id="ARBA00022898"/>
    </source>
</evidence>
<dbReference type="PANTHER" id="PTHR11601:SF34">
    <property type="entry name" value="CYSTEINE DESULFURASE"/>
    <property type="match status" value="1"/>
</dbReference>
<keyword evidence="7" id="KW-0411">Iron-sulfur</keyword>
<evidence type="ECO:0000313" key="11">
    <source>
        <dbReference type="Proteomes" id="UP001139168"/>
    </source>
</evidence>
<dbReference type="InterPro" id="IPR015424">
    <property type="entry name" value="PyrdxlP-dep_Trfase"/>
</dbReference>
<dbReference type="PANTHER" id="PTHR11601">
    <property type="entry name" value="CYSTEINE DESULFURYLASE FAMILY MEMBER"/>
    <property type="match status" value="1"/>
</dbReference>
<organism evidence="10 11">
    <name type="scientific">Arthrobacter gengyunqii</name>
    <dbReference type="NCBI Taxonomy" id="2886940"/>
    <lineage>
        <taxon>Bacteria</taxon>
        <taxon>Bacillati</taxon>
        <taxon>Actinomycetota</taxon>
        <taxon>Actinomycetes</taxon>
        <taxon>Micrococcales</taxon>
        <taxon>Micrococcaceae</taxon>
        <taxon>Arthrobacter</taxon>
    </lineage>
</organism>
<dbReference type="Proteomes" id="UP001139168">
    <property type="component" value="Unassembled WGS sequence"/>
</dbReference>
<evidence type="ECO:0000256" key="1">
    <source>
        <dbReference type="ARBA" id="ARBA00001933"/>
    </source>
</evidence>
<dbReference type="InterPro" id="IPR016454">
    <property type="entry name" value="Cysteine_dSase"/>
</dbReference>
<evidence type="ECO:0000256" key="6">
    <source>
        <dbReference type="ARBA" id="ARBA00023004"/>
    </source>
</evidence>
<dbReference type="SUPFAM" id="SSF53383">
    <property type="entry name" value="PLP-dependent transferases"/>
    <property type="match status" value="1"/>
</dbReference>
<keyword evidence="11" id="KW-1185">Reference proteome</keyword>
<dbReference type="InterPro" id="IPR000192">
    <property type="entry name" value="Aminotrans_V_dom"/>
</dbReference>
<comment type="cofactor">
    <cofactor evidence="1">
        <name>pyridoxal 5'-phosphate</name>
        <dbReference type="ChEBI" id="CHEBI:597326"/>
    </cofactor>
</comment>
<protein>
    <submittedName>
        <fullName evidence="10">Cysteine desulfurase</fullName>
    </submittedName>
</protein>
<dbReference type="EMBL" id="JAJFZQ010000009">
    <property type="protein sequence ID" value="MCC3267196.1"/>
    <property type="molecule type" value="Genomic_DNA"/>
</dbReference>
<dbReference type="InterPro" id="IPR015421">
    <property type="entry name" value="PyrdxlP-dep_Trfase_major"/>
</dbReference>
<feature type="domain" description="Aminotransferase class V" evidence="9">
    <location>
        <begin position="3"/>
        <end position="384"/>
    </location>
</feature>
<name>A0ABS8GKI4_9MICC</name>
<dbReference type="Gene3D" id="1.10.260.50">
    <property type="match status" value="1"/>
</dbReference>